<evidence type="ECO:0008006" key="4">
    <source>
        <dbReference type="Google" id="ProtNLM"/>
    </source>
</evidence>
<name>A0A242JZ77_9ENTE</name>
<keyword evidence="1" id="KW-0732">Signal</keyword>
<dbReference type="STRING" id="1987383.A5844_001930"/>
<dbReference type="Proteomes" id="UP000194933">
    <property type="component" value="Unassembled WGS sequence"/>
</dbReference>
<comment type="caution">
    <text evidence="2">The sequence shown here is derived from an EMBL/GenBank/DDBJ whole genome shotgun (WGS) entry which is preliminary data.</text>
</comment>
<dbReference type="RefSeq" id="WP_086284998.1">
    <property type="nucleotide sequence ID" value="NZ_NGMO01000003.1"/>
</dbReference>
<keyword evidence="3" id="KW-1185">Reference proteome</keyword>
<feature type="chain" id="PRO_5012150696" description="WxL domain-containing protein" evidence="1">
    <location>
        <begin position="26"/>
        <end position="184"/>
    </location>
</feature>
<gene>
    <name evidence="2" type="ORF">A5844_001930</name>
</gene>
<evidence type="ECO:0000313" key="3">
    <source>
        <dbReference type="Proteomes" id="UP000194933"/>
    </source>
</evidence>
<proteinExistence type="predicted"/>
<sequence>MIDKKMMGTVAVLSMLLAGGTIANAQTYVAPSVGETPVTYDNRNVLPDGNGQYGMVIPTAISFTDDKKEADASLEIVGVNGYDLDNDWQELDVSVKIKSSNGYNLVKDGDKNVSYTLKMDGNGSSFNANDQEQDITKHFGVSQGNGDIVKKDTGVATLTGKAPEKGQYLDTLTYTFTENTNVPA</sequence>
<accession>A0A242JZ77</accession>
<dbReference type="AlphaFoldDB" id="A0A242JZ77"/>
<organism evidence="2 3">
    <name type="scientific">Candidatus Enterococcus wittei</name>
    <dbReference type="NCBI Taxonomy" id="1987383"/>
    <lineage>
        <taxon>Bacteria</taxon>
        <taxon>Bacillati</taxon>
        <taxon>Bacillota</taxon>
        <taxon>Bacilli</taxon>
        <taxon>Lactobacillales</taxon>
        <taxon>Enterococcaceae</taxon>
        <taxon>Enterococcus</taxon>
    </lineage>
</organism>
<feature type="signal peptide" evidence="1">
    <location>
        <begin position="1"/>
        <end position="25"/>
    </location>
</feature>
<dbReference type="EMBL" id="NGMO01000003">
    <property type="protein sequence ID" value="OTP10231.1"/>
    <property type="molecule type" value="Genomic_DNA"/>
</dbReference>
<protein>
    <recommendedName>
        <fullName evidence="4">WxL domain-containing protein</fullName>
    </recommendedName>
</protein>
<evidence type="ECO:0000256" key="1">
    <source>
        <dbReference type="SAM" id="SignalP"/>
    </source>
</evidence>
<evidence type="ECO:0000313" key="2">
    <source>
        <dbReference type="EMBL" id="OTP10231.1"/>
    </source>
</evidence>
<reference evidence="2 3" key="1">
    <citation type="submission" date="2017-05" db="EMBL/GenBank/DDBJ databases">
        <title>The Genome Sequence of Enterococcus sp. 10A9_DIV0425.</title>
        <authorList>
            <consortium name="The Broad Institute Genomics Platform"/>
            <consortium name="The Broad Institute Genomic Center for Infectious Diseases"/>
            <person name="Earl A."/>
            <person name="Manson A."/>
            <person name="Schwartman J."/>
            <person name="Gilmore M."/>
            <person name="Abouelleil A."/>
            <person name="Cao P."/>
            <person name="Chapman S."/>
            <person name="Cusick C."/>
            <person name="Shea T."/>
            <person name="Young S."/>
            <person name="Neafsey D."/>
            <person name="Nusbaum C."/>
            <person name="Birren B."/>
        </authorList>
    </citation>
    <scope>NUCLEOTIDE SEQUENCE [LARGE SCALE GENOMIC DNA]</scope>
    <source>
        <strain evidence="2 3">10A9_DIV0425</strain>
    </source>
</reference>